<dbReference type="PROSITE" id="PS51002">
    <property type="entry name" value="CYTB_NTER"/>
    <property type="match status" value="1"/>
</dbReference>
<keyword evidence="9" id="KW-0999">Mitochondrion inner membrane</keyword>
<keyword evidence="7 19" id="KW-0812">Transmembrane</keyword>
<evidence type="ECO:0000259" key="20">
    <source>
        <dbReference type="PROSITE" id="PS51002"/>
    </source>
</evidence>
<evidence type="ECO:0000256" key="18">
    <source>
        <dbReference type="PIRSR" id="PIRSR038885-2"/>
    </source>
</evidence>
<dbReference type="InterPro" id="IPR005797">
    <property type="entry name" value="Cyt_b/b6_N"/>
</dbReference>
<comment type="function">
    <text evidence="1 19">Component of the ubiquinol-cytochrome c reductase complex (complex III or cytochrome b-c1 complex) that is part of the mitochondrial respiratory chain. The b-c1 complex mediates electron transfer from ubiquinol to cytochrome c. Contributes to the generation of a proton gradient across the mitochondrial membrane that is then used for ATP synthesis.</text>
</comment>
<comment type="subcellular location">
    <subcellularLocation>
        <location evidence="2">Mitochondrion inner membrane</location>
        <topology evidence="2">Multi-pass membrane protein</topology>
    </subcellularLocation>
</comment>
<dbReference type="EMBL" id="MN259095">
    <property type="protein sequence ID" value="QEQ13734.1"/>
    <property type="molecule type" value="Genomic_DNA"/>
</dbReference>
<evidence type="ECO:0000256" key="2">
    <source>
        <dbReference type="ARBA" id="ARBA00004448"/>
    </source>
</evidence>
<dbReference type="GO" id="GO:0006122">
    <property type="term" value="P:mitochondrial electron transport, ubiquinol to cytochrome c"/>
    <property type="evidence" value="ECO:0007669"/>
    <property type="project" value="TreeGrafter"/>
</dbReference>
<dbReference type="CDD" id="cd00284">
    <property type="entry name" value="Cytochrome_b_N"/>
    <property type="match status" value="1"/>
</dbReference>
<dbReference type="InterPro" id="IPR048260">
    <property type="entry name" value="Cytochrome_b_C_euk/bac"/>
</dbReference>
<dbReference type="GO" id="GO:0045275">
    <property type="term" value="C:respiratory chain complex III"/>
    <property type="evidence" value="ECO:0007669"/>
    <property type="project" value="InterPro"/>
</dbReference>
<evidence type="ECO:0000256" key="13">
    <source>
        <dbReference type="ARBA" id="ARBA00023075"/>
    </source>
</evidence>
<evidence type="ECO:0000259" key="21">
    <source>
        <dbReference type="PROSITE" id="PS51003"/>
    </source>
</evidence>
<gene>
    <name evidence="22" type="primary">CYTB</name>
</gene>
<feature type="transmembrane region" description="Helical" evidence="19">
    <location>
        <begin position="230"/>
        <end position="251"/>
    </location>
</feature>
<evidence type="ECO:0000313" key="22">
    <source>
        <dbReference type="EMBL" id="QEQ13734.1"/>
    </source>
</evidence>
<keyword evidence="14 19" id="KW-0496">Mitochondrion</keyword>
<keyword evidence="12 18" id="KW-0408">Iron</keyword>
<feature type="binding site" description="axial binding residue" evidence="18">
    <location>
        <position position="197"/>
    </location>
    <ligand>
        <name>heme b</name>
        <dbReference type="ChEBI" id="CHEBI:60344"/>
        <label>b566</label>
    </ligand>
    <ligandPart>
        <name>Fe</name>
        <dbReference type="ChEBI" id="CHEBI:18248"/>
    </ligandPart>
</feature>
<dbReference type="Pfam" id="PF00032">
    <property type="entry name" value="Cytochrom_B_C"/>
    <property type="match status" value="1"/>
</dbReference>
<accession>A0A5K1KFC9</accession>
<name>A0A5K1KFC9_9PIPI</name>
<keyword evidence="6 19" id="KW-0679">Respiratory chain</keyword>
<dbReference type="GO" id="GO:0005743">
    <property type="term" value="C:mitochondrial inner membrane"/>
    <property type="evidence" value="ECO:0007669"/>
    <property type="project" value="UniProtKB-SubCell"/>
</dbReference>
<evidence type="ECO:0000256" key="3">
    <source>
        <dbReference type="ARBA" id="ARBA00013531"/>
    </source>
</evidence>
<evidence type="ECO:0000256" key="15">
    <source>
        <dbReference type="ARBA" id="ARBA00023136"/>
    </source>
</evidence>
<evidence type="ECO:0000256" key="5">
    <source>
        <dbReference type="ARBA" id="ARBA00022617"/>
    </source>
</evidence>
<evidence type="ECO:0000256" key="12">
    <source>
        <dbReference type="ARBA" id="ARBA00023004"/>
    </source>
</evidence>
<dbReference type="GO" id="GO:0016491">
    <property type="term" value="F:oxidoreductase activity"/>
    <property type="evidence" value="ECO:0007669"/>
    <property type="project" value="UniProtKB-UniRule"/>
</dbReference>
<keyword evidence="15 19" id="KW-0472">Membrane</keyword>
<dbReference type="FunFam" id="1.20.810.10:FF:000002">
    <property type="entry name" value="Cytochrome b"/>
    <property type="match status" value="1"/>
</dbReference>
<keyword evidence="11 19" id="KW-1133">Transmembrane helix</keyword>
<feature type="transmembrane region" description="Helical" evidence="19">
    <location>
        <begin position="114"/>
        <end position="134"/>
    </location>
</feature>
<dbReference type="PANTHER" id="PTHR19271">
    <property type="entry name" value="CYTOCHROME B"/>
    <property type="match status" value="1"/>
</dbReference>
<feature type="transmembrane region" description="Helical" evidence="19">
    <location>
        <begin position="320"/>
        <end position="339"/>
    </location>
</feature>
<evidence type="ECO:0000256" key="17">
    <source>
        <dbReference type="PIRSR" id="PIRSR038885-1"/>
    </source>
</evidence>
<dbReference type="InterPro" id="IPR005798">
    <property type="entry name" value="Cyt_b/b6_C"/>
</dbReference>
<dbReference type="GeneID" id="41853452"/>
<feature type="binding site" evidence="17">
    <location>
        <position position="202"/>
    </location>
    <ligand>
        <name>a ubiquinone</name>
        <dbReference type="ChEBI" id="CHEBI:16389"/>
    </ligand>
</feature>
<dbReference type="RefSeq" id="YP_009700637.1">
    <property type="nucleotide sequence ID" value="NC_044887.1"/>
</dbReference>
<dbReference type="PROSITE" id="PS51003">
    <property type="entry name" value="CYTB_CTER"/>
    <property type="match status" value="1"/>
</dbReference>
<feature type="transmembrane region" description="Helical" evidence="19">
    <location>
        <begin position="31"/>
        <end position="57"/>
    </location>
</feature>
<evidence type="ECO:0000256" key="9">
    <source>
        <dbReference type="ARBA" id="ARBA00022792"/>
    </source>
</evidence>
<feature type="transmembrane region" description="Helical" evidence="19">
    <location>
        <begin position="146"/>
        <end position="167"/>
    </location>
</feature>
<sequence>MAPNIRKSHPLIKIINNSFIDLPAPANISSWWNFGSLLGVCLITQIITGLFLAMHYTADTSMAFSSVAHICRDVNYGWLIRNLHANGASFFFICIYFHIGRGLYYGSFLYKETWNIGVILLFLVMATAFVGYVLPWGQMSFWGATVITNLLSAIPYIGNVLVQWIWGGFSVDNATLTRFFAFHFLLPFVIAGASILHLLFLHETGSTNPTGLNSDPDKVPFHPYFSYKDLLGFLIMLTALTLLAMFSPNLLGDPENFTPANPLVTPPHIKPEWYFLFAYAILRSIPNKLGGVLALVLSILILALVPLLHTSKQRSLMFRPLTQVMFWALVADTLILTWIGGQPVEDPYIMIGQLASVIYFAIFIIFLPLMGWLENKLLNW</sequence>
<feature type="domain" description="Cytochrome b/b6 C-terminal region profile" evidence="21">
    <location>
        <begin position="211"/>
        <end position="380"/>
    </location>
</feature>
<feature type="domain" description="Cytochrome b/b6 N-terminal region profile" evidence="20">
    <location>
        <begin position="1"/>
        <end position="210"/>
    </location>
</feature>
<keyword evidence="4 19" id="KW-0813">Transport</keyword>
<keyword evidence="8 18" id="KW-0479">Metal-binding</keyword>
<evidence type="ECO:0000256" key="10">
    <source>
        <dbReference type="ARBA" id="ARBA00022982"/>
    </source>
</evidence>
<comment type="cofactor">
    <cofactor evidence="19">
        <name>heme b</name>
        <dbReference type="ChEBI" id="CHEBI:60344"/>
    </cofactor>
    <text evidence="19">Binds 2 heme groups non-covalently.</text>
</comment>
<evidence type="ECO:0000256" key="1">
    <source>
        <dbReference type="ARBA" id="ARBA00002566"/>
    </source>
</evidence>
<dbReference type="CDD" id="cd00290">
    <property type="entry name" value="cytochrome_b_C"/>
    <property type="match status" value="1"/>
</dbReference>
<evidence type="ECO:0000256" key="7">
    <source>
        <dbReference type="ARBA" id="ARBA00022692"/>
    </source>
</evidence>
<feature type="transmembrane region" description="Helical" evidence="19">
    <location>
        <begin position="179"/>
        <end position="201"/>
    </location>
</feature>
<dbReference type="InterPro" id="IPR036150">
    <property type="entry name" value="Cyt_b/b6_C_sf"/>
</dbReference>
<feature type="binding site" description="axial binding residue" evidence="18">
    <location>
        <position position="183"/>
    </location>
    <ligand>
        <name>heme b</name>
        <dbReference type="ChEBI" id="CHEBI:60344"/>
        <label>b562</label>
    </ligand>
    <ligandPart>
        <name>Fe</name>
        <dbReference type="ChEBI" id="CHEBI:18248"/>
    </ligandPart>
</feature>
<feature type="binding site" description="axial binding residue" evidence="18">
    <location>
        <position position="98"/>
    </location>
    <ligand>
        <name>heme b</name>
        <dbReference type="ChEBI" id="CHEBI:60344"/>
        <label>b566</label>
    </ligand>
    <ligandPart>
        <name>Fe</name>
        <dbReference type="ChEBI" id="CHEBI:18248"/>
    </ligandPart>
</feature>
<proteinExistence type="inferred from homology"/>
<geneLocation type="mitochondrion" evidence="22"/>
<evidence type="ECO:0000256" key="14">
    <source>
        <dbReference type="ARBA" id="ARBA00023128"/>
    </source>
</evidence>
<dbReference type="InterPro" id="IPR030689">
    <property type="entry name" value="Cytochrome_b"/>
</dbReference>
<dbReference type="GO" id="GO:0046872">
    <property type="term" value="F:metal ion binding"/>
    <property type="evidence" value="ECO:0007669"/>
    <property type="project" value="UniProtKB-UniRule"/>
</dbReference>
<dbReference type="CTD" id="4519"/>
<feature type="transmembrane region" description="Helical" evidence="19">
    <location>
        <begin position="289"/>
        <end position="308"/>
    </location>
</feature>
<dbReference type="SUPFAM" id="SSF81342">
    <property type="entry name" value="Transmembrane di-heme cytochromes"/>
    <property type="match status" value="1"/>
</dbReference>
<evidence type="ECO:0000256" key="4">
    <source>
        <dbReference type="ARBA" id="ARBA00022448"/>
    </source>
</evidence>
<dbReference type="PIRSF" id="PIRSF038885">
    <property type="entry name" value="COB"/>
    <property type="match status" value="1"/>
</dbReference>
<evidence type="ECO:0000256" key="16">
    <source>
        <dbReference type="ARBA" id="ARBA00061233"/>
    </source>
</evidence>
<dbReference type="InterPro" id="IPR027387">
    <property type="entry name" value="Cytb/b6-like_sf"/>
</dbReference>
<evidence type="ECO:0000256" key="11">
    <source>
        <dbReference type="ARBA" id="ARBA00022989"/>
    </source>
</evidence>
<dbReference type="Pfam" id="PF00033">
    <property type="entry name" value="Cytochrome_B"/>
    <property type="match status" value="1"/>
</dbReference>
<dbReference type="GO" id="GO:0008121">
    <property type="term" value="F:quinol-cytochrome-c reductase activity"/>
    <property type="evidence" value="ECO:0007669"/>
    <property type="project" value="InterPro"/>
</dbReference>
<feature type="binding site" description="axial binding residue" evidence="18">
    <location>
        <position position="84"/>
    </location>
    <ligand>
        <name>heme b</name>
        <dbReference type="ChEBI" id="CHEBI:60344"/>
        <label>b562</label>
    </ligand>
    <ligandPart>
        <name>Fe</name>
        <dbReference type="ChEBI" id="CHEBI:18248"/>
    </ligandPart>
</feature>
<feature type="transmembrane region" description="Helical" evidence="19">
    <location>
        <begin position="78"/>
        <end position="99"/>
    </location>
</feature>
<reference evidence="22" key="1">
    <citation type="journal article" date="2019" name="PLoS ONE">
        <title>Xenopus fraseri: Mr. Fraser, where did your frog come from?</title>
        <authorList>
            <person name="Evans B.J."/>
            <person name="Gansauge M.T."/>
            <person name="Stanley E.L."/>
            <person name="Furman B.L.S."/>
            <person name="Cauret C.M.S."/>
            <person name="Ofori-Boateng C."/>
            <person name="Gvozdik V."/>
            <person name="Streicher J.W."/>
            <person name="Greenbaum E."/>
            <person name="Tinsley R.C."/>
            <person name="Meyer M."/>
            <person name="Blackburn D.C."/>
        </authorList>
    </citation>
    <scope>NUCLEOTIDE SEQUENCE</scope>
    <source>
        <strain evidence="22">R7936_Xen203</strain>
    </source>
</reference>
<feature type="transmembrane region" description="Helical" evidence="19">
    <location>
        <begin position="351"/>
        <end position="373"/>
    </location>
</feature>
<dbReference type="InterPro" id="IPR048259">
    <property type="entry name" value="Cytochrome_b_N_euk/bac"/>
</dbReference>
<comment type="similarity">
    <text evidence="16 19">Belongs to the cytochrome b family.</text>
</comment>
<evidence type="ECO:0000256" key="8">
    <source>
        <dbReference type="ARBA" id="ARBA00022723"/>
    </source>
</evidence>
<dbReference type="AlphaFoldDB" id="A0A5K1KFC9"/>
<dbReference type="PANTHER" id="PTHR19271:SF16">
    <property type="entry name" value="CYTOCHROME B"/>
    <property type="match status" value="1"/>
</dbReference>
<evidence type="ECO:0000256" key="6">
    <source>
        <dbReference type="ARBA" id="ARBA00022660"/>
    </source>
</evidence>
<organism evidence="22">
    <name type="scientific">Xenopus muelleri</name>
    <name type="common">Muller's clawed frog</name>
    <dbReference type="NCBI Taxonomy" id="105427"/>
    <lineage>
        <taxon>Eukaryota</taxon>
        <taxon>Metazoa</taxon>
        <taxon>Chordata</taxon>
        <taxon>Craniata</taxon>
        <taxon>Vertebrata</taxon>
        <taxon>Euteleostomi</taxon>
        <taxon>Amphibia</taxon>
        <taxon>Batrachia</taxon>
        <taxon>Anura</taxon>
        <taxon>Pipoidea</taxon>
        <taxon>Pipidae</taxon>
        <taxon>Xenopodinae</taxon>
        <taxon>Xenopus</taxon>
        <taxon>Xenopus</taxon>
    </lineage>
</organism>
<keyword evidence="10 19" id="KW-0249">Electron transport</keyword>
<keyword evidence="13" id="KW-0830">Ubiquinone</keyword>
<comment type="cofactor">
    <cofactor evidence="18">
        <name>heme</name>
        <dbReference type="ChEBI" id="CHEBI:30413"/>
    </cofactor>
    <text evidence="18">Binds 2 heme groups non-covalently.</text>
</comment>
<dbReference type="InterPro" id="IPR016174">
    <property type="entry name" value="Di-haem_cyt_TM"/>
</dbReference>
<dbReference type="SUPFAM" id="SSF81648">
    <property type="entry name" value="a domain/subunit of cytochrome bc1 complex (Ubiquinol-cytochrome c reductase)"/>
    <property type="match status" value="1"/>
</dbReference>
<keyword evidence="5 18" id="KW-0349">Heme</keyword>
<dbReference type="Gene3D" id="1.20.810.10">
    <property type="entry name" value="Cytochrome Bc1 Complex, Chain C"/>
    <property type="match status" value="1"/>
</dbReference>
<evidence type="ECO:0000256" key="19">
    <source>
        <dbReference type="RuleBase" id="RU362117"/>
    </source>
</evidence>
<protein>
    <recommendedName>
        <fullName evidence="3 19">Cytochrome b</fullName>
    </recommendedName>
</protein>